<evidence type="ECO:0000256" key="2">
    <source>
        <dbReference type="ARBA" id="ARBA00023315"/>
    </source>
</evidence>
<keyword evidence="5" id="KW-1185">Reference proteome</keyword>
<dbReference type="GO" id="GO:0016747">
    <property type="term" value="F:acyltransferase activity, transferring groups other than amino-acyl groups"/>
    <property type="evidence" value="ECO:0007669"/>
    <property type="project" value="InterPro"/>
</dbReference>
<sequence>MTIECLLVPTRASRAHGRRRRGMMAHPLDDLTPLTWTSATFDDIESIHGLLTAIYYFDEPAERWSVEDLEDAFTRAGAAVKETIFVGRDQDSIVALAWHNFIDYPGDRVRLIGEVHPAYRHQKIGRKMFAWQREAAWDWWQLEHPNRPLTMIAQVDEKLSGKRGLYLHSGMREVRWFIDMHCSFAEMGDRLDRALTLGLRGVRVMPFAAEYAESTRVCHNEAFGSVWGSEPIDEIAWAESLARSQSRPEWSWVALDDDDQVVGYALNASYGEDDLEGWTDHLGVRPGWRGLGLARILLARSLDSFRTAGLDGGGLGVDSHNGGGVELYRSIGYEATDTIIQYECIAPEDFERDDMRDSRQKGSGR</sequence>
<dbReference type="Pfam" id="PF00583">
    <property type="entry name" value="Acetyltransf_1"/>
    <property type="match status" value="1"/>
</dbReference>
<comment type="caution">
    <text evidence="4">The sequence shown here is derived from an EMBL/GenBank/DDBJ whole genome shotgun (WGS) entry which is preliminary data.</text>
</comment>
<feature type="domain" description="N-acetyltransferase" evidence="3">
    <location>
        <begin position="202"/>
        <end position="356"/>
    </location>
</feature>
<proteinExistence type="predicted"/>
<reference evidence="4 5" key="1">
    <citation type="submission" date="2017-07" db="EMBL/GenBank/DDBJ databases">
        <title>Draft whole genome sequences of clinical Proprionibacteriaceae strains.</title>
        <authorList>
            <person name="Bernier A.-M."/>
            <person name="Bernard K."/>
            <person name="Domingo M.-C."/>
        </authorList>
    </citation>
    <scope>NUCLEOTIDE SEQUENCE [LARGE SCALE GENOMIC DNA]</scope>
    <source>
        <strain evidence="4 5">NML 030167</strain>
    </source>
</reference>
<dbReference type="CDD" id="cd04301">
    <property type="entry name" value="NAT_SF"/>
    <property type="match status" value="2"/>
</dbReference>
<dbReference type="InterPro" id="IPR000182">
    <property type="entry name" value="GNAT_dom"/>
</dbReference>
<gene>
    <name evidence="4" type="ORF">CGZ94_06195</name>
</gene>
<keyword evidence="1" id="KW-0808">Transferase</keyword>
<dbReference type="Proteomes" id="UP000215896">
    <property type="component" value="Unassembled WGS sequence"/>
</dbReference>
<dbReference type="OrthoDB" id="9799092at2"/>
<accession>A0A255GJY9</accession>
<dbReference type="SUPFAM" id="SSF55729">
    <property type="entry name" value="Acyl-CoA N-acyltransferases (Nat)"/>
    <property type="match status" value="2"/>
</dbReference>
<evidence type="ECO:0000313" key="4">
    <source>
        <dbReference type="EMBL" id="OYO15901.1"/>
    </source>
</evidence>
<name>A0A255GJY9_9ACTN</name>
<dbReference type="PANTHER" id="PTHR43877">
    <property type="entry name" value="AMINOALKYLPHOSPHONATE N-ACETYLTRANSFERASE-RELATED-RELATED"/>
    <property type="match status" value="1"/>
</dbReference>
<evidence type="ECO:0000256" key="1">
    <source>
        <dbReference type="ARBA" id="ARBA00022679"/>
    </source>
</evidence>
<dbReference type="InterPro" id="IPR050832">
    <property type="entry name" value="Bact_Acetyltransf"/>
</dbReference>
<dbReference type="AlphaFoldDB" id="A0A255GJY9"/>
<feature type="domain" description="N-acetyltransferase" evidence="3">
    <location>
        <begin position="34"/>
        <end position="192"/>
    </location>
</feature>
<dbReference type="EMBL" id="NMVO01000008">
    <property type="protein sequence ID" value="OYO15901.1"/>
    <property type="molecule type" value="Genomic_DNA"/>
</dbReference>
<protein>
    <recommendedName>
        <fullName evidence="3">N-acetyltransferase domain-containing protein</fullName>
    </recommendedName>
</protein>
<dbReference type="Gene3D" id="3.40.630.30">
    <property type="match status" value="1"/>
</dbReference>
<dbReference type="PROSITE" id="PS51186">
    <property type="entry name" value="GNAT"/>
    <property type="match status" value="2"/>
</dbReference>
<keyword evidence="2" id="KW-0012">Acyltransferase</keyword>
<organism evidence="4 5">
    <name type="scientific">Enemella evansiae</name>
    <dbReference type="NCBI Taxonomy" id="2016499"/>
    <lineage>
        <taxon>Bacteria</taxon>
        <taxon>Bacillati</taxon>
        <taxon>Actinomycetota</taxon>
        <taxon>Actinomycetes</taxon>
        <taxon>Propionibacteriales</taxon>
        <taxon>Propionibacteriaceae</taxon>
        <taxon>Enemella</taxon>
    </lineage>
</organism>
<dbReference type="InterPro" id="IPR016181">
    <property type="entry name" value="Acyl_CoA_acyltransferase"/>
</dbReference>
<evidence type="ECO:0000259" key="3">
    <source>
        <dbReference type="PROSITE" id="PS51186"/>
    </source>
</evidence>
<evidence type="ECO:0000313" key="5">
    <source>
        <dbReference type="Proteomes" id="UP000215896"/>
    </source>
</evidence>